<dbReference type="OrthoDB" id="7173531at2"/>
<feature type="domain" description="Ferrous iron transporter FeoA-like" evidence="3">
    <location>
        <begin position="1"/>
        <end position="77"/>
    </location>
</feature>
<dbReference type="PANTHER" id="PTHR42954">
    <property type="entry name" value="FE(2+) TRANSPORT PROTEIN A"/>
    <property type="match status" value="1"/>
</dbReference>
<evidence type="ECO:0000313" key="4">
    <source>
        <dbReference type="EMBL" id="GEB85081.1"/>
    </source>
</evidence>
<evidence type="ECO:0000313" key="5">
    <source>
        <dbReference type="Proteomes" id="UP000317730"/>
    </source>
</evidence>
<evidence type="ECO:0000256" key="1">
    <source>
        <dbReference type="ARBA" id="ARBA00023004"/>
    </source>
</evidence>
<dbReference type="PANTHER" id="PTHR42954:SF2">
    <property type="entry name" value="FE(2+) TRANSPORT PROTEIN A"/>
    <property type="match status" value="1"/>
</dbReference>
<name>A0A4Y3TPX5_9PROT</name>
<dbReference type="Proteomes" id="UP000317730">
    <property type="component" value="Unassembled WGS sequence"/>
</dbReference>
<sequence>MLLNSLPLSGCGVIDHVNERTPHDPVARRLGELGFVPGEAVRVVAFGPLGHDPMAVEIGFTRFALRRSEAERIVLRGSKENPQASSEGLSYEVAGQE</sequence>
<dbReference type="InterPro" id="IPR038157">
    <property type="entry name" value="FeoA_core_dom"/>
</dbReference>
<protein>
    <submittedName>
        <fullName evidence="4">Iron transporter</fullName>
    </submittedName>
</protein>
<keyword evidence="1" id="KW-0408">Iron</keyword>
<proteinExistence type="predicted"/>
<dbReference type="RefSeq" id="WP_141375146.1">
    <property type="nucleotide sequence ID" value="NZ_BAPL01000016.1"/>
</dbReference>
<dbReference type="InterPro" id="IPR007167">
    <property type="entry name" value="Fe-transptr_FeoA-like"/>
</dbReference>
<evidence type="ECO:0000256" key="2">
    <source>
        <dbReference type="SAM" id="MobiDB-lite"/>
    </source>
</evidence>
<dbReference type="GO" id="GO:0046914">
    <property type="term" value="F:transition metal ion binding"/>
    <property type="evidence" value="ECO:0007669"/>
    <property type="project" value="InterPro"/>
</dbReference>
<feature type="region of interest" description="Disordered" evidence="2">
    <location>
        <begin position="76"/>
        <end position="97"/>
    </location>
</feature>
<dbReference type="InterPro" id="IPR008988">
    <property type="entry name" value="Transcriptional_repressor_C"/>
</dbReference>
<evidence type="ECO:0000259" key="3">
    <source>
        <dbReference type="SMART" id="SM00899"/>
    </source>
</evidence>
<dbReference type="AlphaFoldDB" id="A0A4Y3TPX5"/>
<dbReference type="SUPFAM" id="SSF50037">
    <property type="entry name" value="C-terminal domain of transcriptional repressors"/>
    <property type="match status" value="1"/>
</dbReference>
<dbReference type="EMBL" id="BJMV01000003">
    <property type="protein sequence ID" value="GEB85081.1"/>
    <property type="molecule type" value="Genomic_DNA"/>
</dbReference>
<dbReference type="SMART" id="SM00899">
    <property type="entry name" value="FeoA"/>
    <property type="match status" value="1"/>
</dbReference>
<comment type="caution">
    <text evidence="4">The sequence shown here is derived from an EMBL/GenBank/DDBJ whole genome shotgun (WGS) entry which is preliminary data.</text>
</comment>
<gene>
    <name evidence="4" type="primary">feoA</name>
    <name evidence="4" type="ORF">APE01nite_08780</name>
</gene>
<reference evidence="4 5" key="1">
    <citation type="submission" date="2019-06" db="EMBL/GenBank/DDBJ databases">
        <title>Whole genome shotgun sequence of Acetobacter peroxydans NBRC 13755.</title>
        <authorList>
            <person name="Hosoyama A."/>
            <person name="Uohara A."/>
            <person name="Ohji S."/>
            <person name="Ichikawa N."/>
        </authorList>
    </citation>
    <scope>NUCLEOTIDE SEQUENCE [LARGE SCALE GENOMIC DNA]</scope>
    <source>
        <strain evidence="4 5">NBRC 13755</strain>
    </source>
</reference>
<dbReference type="Gene3D" id="2.30.30.90">
    <property type="match status" value="1"/>
</dbReference>
<dbReference type="InterPro" id="IPR052713">
    <property type="entry name" value="FeoA"/>
</dbReference>
<keyword evidence="5" id="KW-1185">Reference proteome</keyword>
<accession>A0A4Y3TPX5</accession>
<dbReference type="Pfam" id="PF04023">
    <property type="entry name" value="FeoA"/>
    <property type="match status" value="1"/>
</dbReference>
<organism evidence="4 5">
    <name type="scientific">Acetobacter peroxydans</name>
    <dbReference type="NCBI Taxonomy" id="104098"/>
    <lineage>
        <taxon>Bacteria</taxon>
        <taxon>Pseudomonadati</taxon>
        <taxon>Pseudomonadota</taxon>
        <taxon>Alphaproteobacteria</taxon>
        <taxon>Acetobacterales</taxon>
        <taxon>Acetobacteraceae</taxon>
        <taxon>Acetobacter</taxon>
    </lineage>
</organism>